<dbReference type="CTD" id="36346607"/>
<dbReference type="AlphaFoldDB" id="W6U7A7"/>
<keyword evidence="2" id="KW-1185">Reference proteome</keyword>
<organism evidence="1 2">
    <name type="scientific">Echinococcus granulosus</name>
    <name type="common">Hydatid tapeworm</name>
    <dbReference type="NCBI Taxonomy" id="6210"/>
    <lineage>
        <taxon>Eukaryota</taxon>
        <taxon>Metazoa</taxon>
        <taxon>Spiralia</taxon>
        <taxon>Lophotrochozoa</taxon>
        <taxon>Platyhelminthes</taxon>
        <taxon>Cestoda</taxon>
        <taxon>Eucestoda</taxon>
        <taxon>Cyclophyllidea</taxon>
        <taxon>Taeniidae</taxon>
        <taxon>Echinococcus</taxon>
        <taxon>Echinococcus granulosus group</taxon>
    </lineage>
</organism>
<evidence type="ECO:0000313" key="1">
    <source>
        <dbReference type="EMBL" id="EUB54252.1"/>
    </source>
</evidence>
<name>W6U7A7_ECHGR</name>
<gene>
    <name evidence="1" type="ORF">EGR_10892</name>
</gene>
<proteinExistence type="predicted"/>
<comment type="caution">
    <text evidence="1">The sequence shown here is derived from an EMBL/GenBank/DDBJ whole genome shotgun (WGS) entry which is preliminary data.</text>
</comment>
<protein>
    <submittedName>
        <fullName evidence="1">Uncharacterized protein</fullName>
    </submittedName>
</protein>
<dbReference type="GeneID" id="36346607"/>
<dbReference type="KEGG" id="egl:EGR_10892"/>
<dbReference type="EMBL" id="APAU02000294">
    <property type="protein sequence ID" value="EUB54252.1"/>
    <property type="molecule type" value="Genomic_DNA"/>
</dbReference>
<sequence>MNAGPHMHRALRGHRAILRKPLGLVERVQDEYTCAKCLEVTRALEASFLYFWWAAWTAGNASSPITSVRVQVRYLHS</sequence>
<dbReference type="RefSeq" id="XP_024345448.1">
    <property type="nucleotide sequence ID" value="XM_024500141.1"/>
</dbReference>
<accession>W6U7A7</accession>
<reference evidence="1 2" key="1">
    <citation type="journal article" date="2013" name="Nat. Genet.">
        <title>The genome of the hydatid tapeworm Echinococcus granulosus.</title>
        <authorList>
            <person name="Zheng H."/>
            <person name="Zhang W."/>
            <person name="Zhang L."/>
            <person name="Zhang Z."/>
            <person name="Li J."/>
            <person name="Lu G."/>
            <person name="Zhu Y."/>
            <person name="Wang Y."/>
            <person name="Huang Y."/>
            <person name="Liu J."/>
            <person name="Kang H."/>
            <person name="Chen J."/>
            <person name="Wang L."/>
            <person name="Chen A."/>
            <person name="Yu S."/>
            <person name="Gao Z."/>
            <person name="Jin L."/>
            <person name="Gu W."/>
            <person name="Wang Z."/>
            <person name="Zhao L."/>
            <person name="Shi B."/>
            <person name="Wen H."/>
            <person name="Lin R."/>
            <person name="Jones M.K."/>
            <person name="Brejova B."/>
            <person name="Vinar T."/>
            <person name="Zhao G."/>
            <person name="McManus D.P."/>
            <person name="Chen Z."/>
            <person name="Zhou Y."/>
            <person name="Wang S."/>
        </authorList>
    </citation>
    <scope>NUCLEOTIDE SEQUENCE [LARGE SCALE GENOMIC DNA]</scope>
</reference>
<evidence type="ECO:0000313" key="2">
    <source>
        <dbReference type="Proteomes" id="UP000019149"/>
    </source>
</evidence>
<dbReference type="Proteomes" id="UP000019149">
    <property type="component" value="Unassembled WGS sequence"/>
</dbReference>